<organism evidence="1 2">
    <name type="scientific">Tetrabaena socialis</name>
    <dbReference type="NCBI Taxonomy" id="47790"/>
    <lineage>
        <taxon>Eukaryota</taxon>
        <taxon>Viridiplantae</taxon>
        <taxon>Chlorophyta</taxon>
        <taxon>core chlorophytes</taxon>
        <taxon>Chlorophyceae</taxon>
        <taxon>CS clade</taxon>
        <taxon>Chlamydomonadales</taxon>
        <taxon>Tetrabaenaceae</taxon>
        <taxon>Tetrabaena</taxon>
    </lineage>
</organism>
<dbReference type="AlphaFoldDB" id="A0A2J8A4Q8"/>
<reference evidence="1 2" key="1">
    <citation type="journal article" date="2017" name="Mol. Biol. Evol.">
        <title>The 4-celled Tetrabaena socialis nuclear genome reveals the essential components for genetic control of cell number at the origin of multicellularity in the volvocine lineage.</title>
        <authorList>
            <person name="Featherston J."/>
            <person name="Arakaki Y."/>
            <person name="Hanschen E.R."/>
            <person name="Ferris P.J."/>
            <person name="Michod R.E."/>
            <person name="Olson B.J.S.C."/>
            <person name="Nozaki H."/>
            <person name="Durand P.M."/>
        </authorList>
    </citation>
    <scope>NUCLEOTIDE SEQUENCE [LARGE SCALE GENOMIC DNA]</scope>
    <source>
        <strain evidence="1 2">NIES-571</strain>
    </source>
</reference>
<keyword evidence="2" id="KW-1185">Reference proteome</keyword>
<evidence type="ECO:0000313" key="2">
    <source>
        <dbReference type="Proteomes" id="UP000236333"/>
    </source>
</evidence>
<comment type="caution">
    <text evidence="1">The sequence shown here is derived from an EMBL/GenBank/DDBJ whole genome shotgun (WGS) entry which is preliminary data.</text>
</comment>
<dbReference type="EMBL" id="PGGS01000177">
    <property type="protein sequence ID" value="PNH07498.1"/>
    <property type="molecule type" value="Genomic_DNA"/>
</dbReference>
<dbReference type="Proteomes" id="UP000236333">
    <property type="component" value="Unassembled WGS sequence"/>
</dbReference>
<dbReference type="OrthoDB" id="2155333at2759"/>
<sequence length="121" mass="13481">MAVAAGEGSASEDEPAMGSVREVPARPVFMQSNSNECTSGNRSTQSLLFGRCVEEYEAGLVKQAVVLLKAAVGYKWFRSIMRWPVWFLWERLAFVRPAEREQGADLRALCRPAAWERATAD</sequence>
<name>A0A2J8A4Q8_9CHLO</name>
<accession>A0A2J8A4Q8</accession>
<protein>
    <submittedName>
        <fullName evidence="1">Uncharacterized protein</fullName>
    </submittedName>
</protein>
<gene>
    <name evidence="1" type="ORF">TSOC_006048</name>
</gene>
<proteinExistence type="predicted"/>
<evidence type="ECO:0000313" key="1">
    <source>
        <dbReference type="EMBL" id="PNH07498.1"/>
    </source>
</evidence>